<name>A0A1C4B261_9GAMM</name>
<evidence type="ECO:0000313" key="1">
    <source>
        <dbReference type="EMBL" id="SCC00971.1"/>
    </source>
</evidence>
<dbReference type="Proteomes" id="UP000199698">
    <property type="component" value="Unassembled WGS sequence"/>
</dbReference>
<gene>
    <name evidence="1" type="ORF">GA0061080_101621</name>
</gene>
<dbReference type="EMBL" id="FMBA01000016">
    <property type="protein sequence ID" value="SCC00971.1"/>
    <property type="molecule type" value="Genomic_DNA"/>
</dbReference>
<accession>A0A1C4B261</accession>
<keyword evidence="2" id="KW-1185">Reference proteome</keyword>
<dbReference type="RefSeq" id="WP_091122489.1">
    <property type="nucleotide sequence ID" value="NZ_FMBA01000016.1"/>
</dbReference>
<protein>
    <submittedName>
        <fullName evidence="1">Uncharacterized protein</fullName>
    </submittedName>
</protein>
<proteinExistence type="predicted"/>
<dbReference type="AlphaFoldDB" id="A0A1C4B261"/>
<evidence type="ECO:0000313" key="2">
    <source>
        <dbReference type="Proteomes" id="UP000199698"/>
    </source>
</evidence>
<reference evidence="2" key="1">
    <citation type="submission" date="2016-08" db="EMBL/GenBank/DDBJ databases">
        <authorList>
            <person name="Varghese N."/>
            <person name="Submissions Spin"/>
        </authorList>
    </citation>
    <scope>NUCLEOTIDE SEQUENCE [LARGE SCALE GENOMIC DNA]</scope>
    <source>
        <strain evidence="2">R-53144</strain>
    </source>
</reference>
<organism evidence="1 2">
    <name type="scientific">Gilliamella intestini</name>
    <dbReference type="NCBI Taxonomy" id="1798183"/>
    <lineage>
        <taxon>Bacteria</taxon>
        <taxon>Pseudomonadati</taxon>
        <taxon>Pseudomonadota</taxon>
        <taxon>Gammaproteobacteria</taxon>
        <taxon>Orbales</taxon>
        <taxon>Orbaceae</taxon>
        <taxon>Gilliamella</taxon>
    </lineage>
</organism>
<sequence>MKPIKLKPPLLTMLRNRFSKHFKMLEVFNYSADWFEFFEKNKFSEKFIMKDLNFSNLNILVDKFTIQLHVKLESIFHENNYHYKEHFLIREIQYQYMFYTLTRKAYIKCIAEVNASIERNGCAFF</sequence>